<name>W2RU41_CYPE1</name>
<accession>W2RU41</accession>
<dbReference type="Proteomes" id="UP000030752">
    <property type="component" value="Unassembled WGS sequence"/>
</dbReference>
<dbReference type="HOGENOM" id="CLU_2782734_0_0_1"/>
<sequence length="69" mass="7925">FFLRDVLQDSSGKGTVRILRPLMPHVEKGAKIVLRDMILPSTGDPAHSLDEFVIFMNLLMWIIFDAKQR</sequence>
<dbReference type="EMBL" id="KB822721">
    <property type="protein sequence ID" value="ETN39830.1"/>
    <property type="molecule type" value="Genomic_DNA"/>
</dbReference>
<dbReference type="InterPro" id="IPR016461">
    <property type="entry name" value="COMT-like"/>
</dbReference>
<keyword evidence="2" id="KW-1185">Reference proteome</keyword>
<dbReference type="OrthoDB" id="1606438at2759"/>
<dbReference type="VEuPathDB" id="FungiDB:HMPREF1541_06056"/>
<feature type="non-terminal residue" evidence="1">
    <location>
        <position position="69"/>
    </location>
</feature>
<dbReference type="PROSITE" id="PS51683">
    <property type="entry name" value="SAM_OMT_II"/>
    <property type="match status" value="1"/>
</dbReference>
<reference evidence="1 2" key="1">
    <citation type="submission" date="2013-03" db="EMBL/GenBank/DDBJ databases">
        <title>The Genome Sequence of Phialophora europaea CBS 101466.</title>
        <authorList>
            <consortium name="The Broad Institute Genomics Platform"/>
            <person name="Cuomo C."/>
            <person name="de Hoog S."/>
            <person name="Gorbushina A."/>
            <person name="Walker B."/>
            <person name="Young S.K."/>
            <person name="Zeng Q."/>
            <person name="Gargeya S."/>
            <person name="Fitzgerald M."/>
            <person name="Haas B."/>
            <person name="Abouelleil A."/>
            <person name="Allen A.W."/>
            <person name="Alvarado L."/>
            <person name="Arachchi H.M."/>
            <person name="Berlin A.M."/>
            <person name="Chapman S.B."/>
            <person name="Gainer-Dewar J."/>
            <person name="Goldberg J."/>
            <person name="Griggs A."/>
            <person name="Gujja S."/>
            <person name="Hansen M."/>
            <person name="Howarth C."/>
            <person name="Imamovic A."/>
            <person name="Ireland A."/>
            <person name="Larimer J."/>
            <person name="McCowan C."/>
            <person name="Murphy C."/>
            <person name="Pearson M."/>
            <person name="Poon T.W."/>
            <person name="Priest M."/>
            <person name="Roberts A."/>
            <person name="Saif S."/>
            <person name="Shea T."/>
            <person name="Sisk P."/>
            <person name="Sykes S."/>
            <person name="Wortman J."/>
            <person name="Nusbaum C."/>
            <person name="Birren B."/>
        </authorList>
    </citation>
    <scope>NUCLEOTIDE SEQUENCE [LARGE SCALE GENOMIC DNA]</scope>
    <source>
        <strain evidence="1 2">CBS 101466</strain>
    </source>
</reference>
<dbReference type="InParanoid" id="W2RU41"/>
<proteinExistence type="predicted"/>
<protein>
    <submittedName>
        <fullName evidence="1">Uncharacterized protein</fullName>
    </submittedName>
</protein>
<dbReference type="GeneID" id="19973395"/>
<evidence type="ECO:0000313" key="1">
    <source>
        <dbReference type="EMBL" id="ETN39830.1"/>
    </source>
</evidence>
<evidence type="ECO:0000313" key="2">
    <source>
        <dbReference type="Proteomes" id="UP000030752"/>
    </source>
</evidence>
<dbReference type="AlphaFoldDB" id="W2RU41"/>
<dbReference type="Gene3D" id="3.40.50.150">
    <property type="entry name" value="Vaccinia Virus protein VP39"/>
    <property type="match status" value="1"/>
</dbReference>
<dbReference type="InterPro" id="IPR029063">
    <property type="entry name" value="SAM-dependent_MTases_sf"/>
</dbReference>
<gene>
    <name evidence="1" type="ORF">HMPREF1541_06056</name>
</gene>
<organism evidence="1 2">
    <name type="scientific">Cyphellophora europaea (strain CBS 101466)</name>
    <name type="common">Phialophora europaea</name>
    <dbReference type="NCBI Taxonomy" id="1220924"/>
    <lineage>
        <taxon>Eukaryota</taxon>
        <taxon>Fungi</taxon>
        <taxon>Dikarya</taxon>
        <taxon>Ascomycota</taxon>
        <taxon>Pezizomycotina</taxon>
        <taxon>Eurotiomycetes</taxon>
        <taxon>Chaetothyriomycetidae</taxon>
        <taxon>Chaetothyriales</taxon>
        <taxon>Cyphellophoraceae</taxon>
        <taxon>Cyphellophora</taxon>
    </lineage>
</organism>
<feature type="non-terminal residue" evidence="1">
    <location>
        <position position="1"/>
    </location>
</feature>
<dbReference type="RefSeq" id="XP_008718615.1">
    <property type="nucleotide sequence ID" value="XM_008720393.1"/>
</dbReference>
<dbReference type="GO" id="GO:0008168">
    <property type="term" value="F:methyltransferase activity"/>
    <property type="evidence" value="ECO:0007669"/>
    <property type="project" value="InterPro"/>
</dbReference>